<name>A0A6A6ERS2_9PEZI</name>
<feature type="compositionally biased region" description="Polar residues" evidence="1">
    <location>
        <begin position="101"/>
        <end position="114"/>
    </location>
</feature>
<gene>
    <name evidence="2" type="ORF">K469DRAFT_319150</name>
</gene>
<dbReference type="Proteomes" id="UP000800200">
    <property type="component" value="Unassembled WGS sequence"/>
</dbReference>
<organism evidence="2 3">
    <name type="scientific">Zopfia rhizophila CBS 207.26</name>
    <dbReference type="NCBI Taxonomy" id="1314779"/>
    <lineage>
        <taxon>Eukaryota</taxon>
        <taxon>Fungi</taxon>
        <taxon>Dikarya</taxon>
        <taxon>Ascomycota</taxon>
        <taxon>Pezizomycotina</taxon>
        <taxon>Dothideomycetes</taxon>
        <taxon>Dothideomycetes incertae sedis</taxon>
        <taxon>Zopfiaceae</taxon>
        <taxon>Zopfia</taxon>
    </lineage>
</organism>
<dbReference type="EMBL" id="ML994615">
    <property type="protein sequence ID" value="KAF2192780.1"/>
    <property type="molecule type" value="Genomic_DNA"/>
</dbReference>
<dbReference type="AlphaFoldDB" id="A0A6A6ERS2"/>
<evidence type="ECO:0000256" key="1">
    <source>
        <dbReference type="SAM" id="MobiDB-lite"/>
    </source>
</evidence>
<feature type="region of interest" description="Disordered" evidence="1">
    <location>
        <begin position="84"/>
        <end position="127"/>
    </location>
</feature>
<evidence type="ECO:0000313" key="3">
    <source>
        <dbReference type="Proteomes" id="UP000800200"/>
    </source>
</evidence>
<protein>
    <submittedName>
        <fullName evidence="2">Uncharacterized protein</fullName>
    </submittedName>
</protein>
<proteinExistence type="predicted"/>
<reference evidence="2" key="1">
    <citation type="journal article" date="2020" name="Stud. Mycol.">
        <title>101 Dothideomycetes genomes: a test case for predicting lifestyles and emergence of pathogens.</title>
        <authorList>
            <person name="Haridas S."/>
            <person name="Albert R."/>
            <person name="Binder M."/>
            <person name="Bloem J."/>
            <person name="Labutti K."/>
            <person name="Salamov A."/>
            <person name="Andreopoulos B."/>
            <person name="Baker S."/>
            <person name="Barry K."/>
            <person name="Bills G."/>
            <person name="Bluhm B."/>
            <person name="Cannon C."/>
            <person name="Castanera R."/>
            <person name="Culley D."/>
            <person name="Daum C."/>
            <person name="Ezra D."/>
            <person name="Gonzalez J."/>
            <person name="Henrissat B."/>
            <person name="Kuo A."/>
            <person name="Liang C."/>
            <person name="Lipzen A."/>
            <person name="Lutzoni F."/>
            <person name="Magnuson J."/>
            <person name="Mondo S."/>
            <person name="Nolan M."/>
            <person name="Ohm R."/>
            <person name="Pangilinan J."/>
            <person name="Park H.-J."/>
            <person name="Ramirez L."/>
            <person name="Alfaro M."/>
            <person name="Sun H."/>
            <person name="Tritt A."/>
            <person name="Yoshinaga Y."/>
            <person name="Zwiers L.-H."/>
            <person name="Turgeon B."/>
            <person name="Goodwin S."/>
            <person name="Spatafora J."/>
            <person name="Crous P."/>
            <person name="Grigoriev I."/>
        </authorList>
    </citation>
    <scope>NUCLEOTIDE SEQUENCE</scope>
    <source>
        <strain evidence="2">CBS 207.26</strain>
    </source>
</reference>
<evidence type="ECO:0000313" key="2">
    <source>
        <dbReference type="EMBL" id="KAF2192780.1"/>
    </source>
</evidence>
<sequence>MNTPKRANTLPPTLVSPSCRNDNLACNYSPTHSQSPQSSPRLDFVALEKIISSRSQKISLYNSVSAQDKSNVHNGDNIYNFNISIPSDPAPDREPRRTLTALPTNSNPTSNCSCEQKARRYPRNGPIDGVGNPAGSRLMRCCFGRPSTLARSERMRMPPSIIYLLLLVNSFTRPSMRLIHMSVIALSPLSNRLPNLLKRTS</sequence>
<keyword evidence="3" id="KW-1185">Reference proteome</keyword>
<accession>A0A6A6ERS2</accession>